<feature type="signal peptide" evidence="6">
    <location>
        <begin position="1"/>
        <end position="25"/>
    </location>
</feature>
<feature type="binding site" description="covalent" evidence="4">
    <location>
        <position position="35"/>
    </location>
    <ligand>
        <name>heme c</name>
        <dbReference type="ChEBI" id="CHEBI:61717"/>
        <label>1</label>
    </ligand>
</feature>
<dbReference type="OrthoDB" id="9773456at2"/>
<dbReference type="EMBL" id="MAJU01000015">
    <property type="protein sequence ID" value="OCH19650.1"/>
    <property type="molecule type" value="Genomic_DNA"/>
</dbReference>
<dbReference type="InterPro" id="IPR024167">
    <property type="entry name" value="Cytochrome_c4-like"/>
</dbReference>
<dbReference type="RefSeq" id="WP_017023372.1">
    <property type="nucleotide sequence ID" value="NZ_CAWMPN010000015.1"/>
</dbReference>
<gene>
    <name evidence="8" type="ORF">A6E04_16645</name>
</gene>
<feature type="chain" id="PRO_5008632266" evidence="6">
    <location>
        <begin position="26"/>
        <end position="206"/>
    </location>
</feature>
<dbReference type="GO" id="GO:0042597">
    <property type="term" value="C:periplasmic space"/>
    <property type="evidence" value="ECO:0007669"/>
    <property type="project" value="InterPro"/>
</dbReference>
<protein>
    <submittedName>
        <fullName evidence="8">Cystathionine beta-synthase</fullName>
    </submittedName>
</protein>
<proteinExistence type="predicted"/>
<dbReference type="Pfam" id="PF00034">
    <property type="entry name" value="Cytochrom_C"/>
    <property type="match status" value="1"/>
</dbReference>
<feature type="binding site" description="axial binding residue" evidence="5">
    <location>
        <position position="142"/>
    </location>
    <ligand>
        <name>heme c</name>
        <dbReference type="ChEBI" id="CHEBI:61717"/>
        <label>2</label>
    </ligand>
    <ligandPart>
        <name>Fe</name>
        <dbReference type="ChEBI" id="CHEBI:18248"/>
    </ligandPart>
</feature>
<comment type="PTM">
    <text evidence="4">Binds 2 heme c groups covalently per subunit.</text>
</comment>
<feature type="binding site" description="axial binding residue" evidence="5">
    <location>
        <position position="183"/>
    </location>
    <ligand>
        <name>heme c</name>
        <dbReference type="ChEBI" id="CHEBI:61717"/>
        <label>2</label>
    </ligand>
    <ligandPart>
        <name>Fe</name>
        <dbReference type="ChEBI" id="CHEBI:18248"/>
    </ligandPart>
</feature>
<evidence type="ECO:0000256" key="3">
    <source>
        <dbReference type="ARBA" id="ARBA00023004"/>
    </source>
</evidence>
<dbReference type="GO" id="GO:0005506">
    <property type="term" value="F:iron ion binding"/>
    <property type="evidence" value="ECO:0007669"/>
    <property type="project" value="InterPro"/>
</dbReference>
<evidence type="ECO:0000256" key="2">
    <source>
        <dbReference type="ARBA" id="ARBA00022723"/>
    </source>
</evidence>
<dbReference type="PROSITE" id="PS51007">
    <property type="entry name" value="CYTC"/>
    <property type="match status" value="2"/>
</dbReference>
<dbReference type="GO" id="GO:0009055">
    <property type="term" value="F:electron transfer activity"/>
    <property type="evidence" value="ECO:0007669"/>
    <property type="project" value="InterPro"/>
</dbReference>
<feature type="binding site" description="covalent" evidence="4">
    <location>
        <position position="38"/>
    </location>
    <ligand>
        <name>heme c</name>
        <dbReference type="ChEBI" id="CHEBI:61717"/>
        <label>1</label>
    </ligand>
</feature>
<evidence type="ECO:0000256" key="1">
    <source>
        <dbReference type="ARBA" id="ARBA00022617"/>
    </source>
</evidence>
<organism evidence="8 9">
    <name type="scientific">Aliivibrio logei</name>
    <name type="common">Vibrio logei</name>
    <dbReference type="NCBI Taxonomy" id="688"/>
    <lineage>
        <taxon>Bacteria</taxon>
        <taxon>Pseudomonadati</taxon>
        <taxon>Pseudomonadota</taxon>
        <taxon>Gammaproteobacteria</taxon>
        <taxon>Vibrionales</taxon>
        <taxon>Vibrionaceae</taxon>
        <taxon>Aliivibrio</taxon>
    </lineage>
</organism>
<dbReference type="InterPro" id="IPR009056">
    <property type="entry name" value="Cyt_c-like_dom"/>
</dbReference>
<evidence type="ECO:0000313" key="9">
    <source>
        <dbReference type="Proteomes" id="UP000093523"/>
    </source>
</evidence>
<evidence type="ECO:0000256" key="6">
    <source>
        <dbReference type="SAM" id="SignalP"/>
    </source>
</evidence>
<keyword evidence="3 5" id="KW-0408">Iron</keyword>
<keyword evidence="1 4" id="KW-0349">Heme</keyword>
<keyword evidence="6" id="KW-0732">Signal</keyword>
<comment type="caution">
    <text evidence="8">The sequence shown here is derived from an EMBL/GenBank/DDBJ whole genome shotgun (WGS) entry which is preliminary data.</text>
</comment>
<feature type="binding site" description="covalent" evidence="4">
    <location>
        <position position="138"/>
    </location>
    <ligand>
        <name>heme c</name>
        <dbReference type="ChEBI" id="CHEBI:61717"/>
        <label>2</label>
    </ligand>
</feature>
<keyword evidence="2 5" id="KW-0479">Metal-binding</keyword>
<dbReference type="SUPFAM" id="SSF46626">
    <property type="entry name" value="Cytochrome c"/>
    <property type="match status" value="2"/>
</dbReference>
<sequence length="206" mass="22365">MSLTRIVQGSMGLGVLLLSISSAFAAPIPPAATVCTSCHMPTGMGLPNMAPMIAGKNAEYLTRQIDLFIAGERSDPLMTPMAGLISDPKKKAEAINYFASLSAPEIKNPEHRGDHAIIEDPARKLVYQGDWDRNIPACSTCHGASGIGVQDFPRLANQHPDYLEEQLKAWKNKTRSGDHNDVMGSIARQLTDTEISQLSQYFANVK</sequence>
<reference evidence="8 9" key="1">
    <citation type="submission" date="2016-06" db="EMBL/GenBank/DDBJ databases">
        <authorList>
            <person name="Kjaerup R.B."/>
            <person name="Dalgaard T.S."/>
            <person name="Juul-Madsen H.R."/>
        </authorList>
    </citation>
    <scope>NUCLEOTIDE SEQUENCE [LARGE SCALE GENOMIC DNA]</scope>
    <source>
        <strain evidence="8 9">1S159</strain>
    </source>
</reference>
<dbReference type="PANTHER" id="PTHR33751:SF11">
    <property type="entry name" value="BLL4483 PROTEIN"/>
    <property type="match status" value="1"/>
</dbReference>
<dbReference type="STRING" id="688.A6E04_16645"/>
<dbReference type="InterPro" id="IPR036909">
    <property type="entry name" value="Cyt_c-like_dom_sf"/>
</dbReference>
<feature type="domain" description="Cytochrome c" evidence="7">
    <location>
        <begin position="124"/>
        <end position="206"/>
    </location>
</feature>
<name>A0A1B9NWU8_ALILO</name>
<dbReference type="AlphaFoldDB" id="A0A1B9NWU8"/>
<accession>A0A1B9NWU8</accession>
<dbReference type="InterPro" id="IPR050597">
    <property type="entry name" value="Cytochrome_c_Oxidase_Subunit"/>
</dbReference>
<evidence type="ECO:0000313" key="8">
    <source>
        <dbReference type="EMBL" id="OCH19650.1"/>
    </source>
</evidence>
<dbReference type="PIRSF" id="PIRSF000005">
    <property type="entry name" value="Cytochrome_c4"/>
    <property type="match status" value="1"/>
</dbReference>
<dbReference type="Proteomes" id="UP000093523">
    <property type="component" value="Unassembled WGS sequence"/>
</dbReference>
<dbReference type="Gene3D" id="1.10.760.10">
    <property type="entry name" value="Cytochrome c-like domain"/>
    <property type="match status" value="2"/>
</dbReference>
<evidence type="ECO:0000259" key="7">
    <source>
        <dbReference type="PROSITE" id="PS51007"/>
    </source>
</evidence>
<dbReference type="GO" id="GO:0020037">
    <property type="term" value="F:heme binding"/>
    <property type="evidence" value="ECO:0007669"/>
    <property type="project" value="InterPro"/>
</dbReference>
<dbReference type="PANTHER" id="PTHR33751">
    <property type="entry name" value="CBB3-TYPE CYTOCHROME C OXIDASE SUBUNIT FIXP"/>
    <property type="match status" value="1"/>
</dbReference>
<feature type="binding site" description="axial binding residue" evidence="5">
    <location>
        <position position="39"/>
    </location>
    <ligand>
        <name>heme c</name>
        <dbReference type="ChEBI" id="CHEBI:61717"/>
        <label>1</label>
    </ligand>
    <ligandPart>
        <name>Fe</name>
        <dbReference type="ChEBI" id="CHEBI:18248"/>
    </ligandPart>
</feature>
<evidence type="ECO:0000256" key="5">
    <source>
        <dbReference type="PIRSR" id="PIRSR000005-2"/>
    </source>
</evidence>
<feature type="binding site" description="axial binding residue" evidence="5">
    <location>
        <position position="78"/>
    </location>
    <ligand>
        <name>heme c</name>
        <dbReference type="ChEBI" id="CHEBI:61717"/>
        <label>1</label>
    </ligand>
    <ligandPart>
        <name>Fe</name>
        <dbReference type="ChEBI" id="CHEBI:18248"/>
    </ligandPart>
</feature>
<feature type="domain" description="Cytochrome c" evidence="7">
    <location>
        <begin position="9"/>
        <end position="102"/>
    </location>
</feature>
<feature type="binding site" description="covalent" evidence="4">
    <location>
        <position position="141"/>
    </location>
    <ligand>
        <name>heme c</name>
        <dbReference type="ChEBI" id="CHEBI:61717"/>
        <label>2</label>
    </ligand>
</feature>
<evidence type="ECO:0000256" key="4">
    <source>
        <dbReference type="PIRSR" id="PIRSR000005-1"/>
    </source>
</evidence>